<keyword evidence="7" id="KW-0479">Metal-binding</keyword>
<evidence type="ECO:0000313" key="10">
    <source>
        <dbReference type="Proteomes" id="UP000471521"/>
    </source>
</evidence>
<comment type="catalytic activity">
    <reaction evidence="1 7">
        <text>Endonucleolytic cleavage at apurinic or apyrimidinic sites to products with a 5'-phosphate.</text>
        <dbReference type="EC" id="3.1.21.7"/>
    </reaction>
</comment>
<evidence type="ECO:0000313" key="9">
    <source>
        <dbReference type="EMBL" id="MXR20870.1"/>
    </source>
</evidence>
<dbReference type="GO" id="GO:0003727">
    <property type="term" value="F:single-stranded RNA binding"/>
    <property type="evidence" value="ECO:0007669"/>
    <property type="project" value="TreeGrafter"/>
</dbReference>
<dbReference type="PANTHER" id="PTHR28511">
    <property type="entry name" value="ENDONUCLEASE V"/>
    <property type="match status" value="1"/>
</dbReference>
<comment type="caution">
    <text evidence="9">The sequence shown here is derived from an EMBL/GenBank/DDBJ whole genome shotgun (WGS) entry which is preliminary data.</text>
</comment>
<evidence type="ECO:0000256" key="4">
    <source>
        <dbReference type="ARBA" id="ARBA00022722"/>
    </source>
</evidence>
<gene>
    <name evidence="7" type="primary">nfi</name>
    <name evidence="9" type="ORF">GRX66_09730</name>
</gene>
<dbReference type="GO" id="GO:0043737">
    <property type="term" value="F:deoxyribonuclease V activity"/>
    <property type="evidence" value="ECO:0007669"/>
    <property type="project" value="UniProtKB-UniRule"/>
</dbReference>
<dbReference type="GO" id="GO:0016891">
    <property type="term" value="F:RNA endonuclease activity producing 5'-phosphomonoesters, hydrolytic mechanism"/>
    <property type="evidence" value="ECO:0007669"/>
    <property type="project" value="TreeGrafter"/>
</dbReference>
<dbReference type="PANTHER" id="PTHR28511:SF1">
    <property type="entry name" value="ENDONUCLEASE V"/>
    <property type="match status" value="1"/>
</dbReference>
<evidence type="ECO:0000256" key="6">
    <source>
        <dbReference type="ARBA" id="ARBA00022801"/>
    </source>
</evidence>
<keyword evidence="7" id="KW-0227">DNA damage</keyword>
<keyword evidence="4 7" id="KW-0540">Nuclease</keyword>
<evidence type="ECO:0000256" key="3">
    <source>
        <dbReference type="ARBA" id="ARBA00022490"/>
    </source>
</evidence>
<reference evidence="9 10" key="1">
    <citation type="submission" date="2019-12" db="EMBL/GenBank/DDBJ databases">
        <title>Isolation and characterization of three novel carbon monoxide-oxidizing members of Halobacteria from salione crusts and soils.</title>
        <authorList>
            <person name="Myers M.R."/>
            <person name="King G.M."/>
        </authorList>
    </citation>
    <scope>NUCLEOTIDE SEQUENCE [LARGE SCALE GENOMIC DNA]</scope>
    <source>
        <strain evidence="9 10">PCN9</strain>
    </source>
</reference>
<feature type="binding site" evidence="7">
    <location>
        <position position="142"/>
    </location>
    <ligand>
        <name>Mg(2+)</name>
        <dbReference type="ChEBI" id="CHEBI:18420"/>
    </ligand>
</feature>
<keyword evidence="5 7" id="KW-0255">Endonuclease</keyword>
<feature type="binding site" evidence="7">
    <location>
        <position position="77"/>
    </location>
    <ligand>
        <name>Mg(2+)</name>
        <dbReference type="ChEBI" id="CHEBI:18420"/>
    </ligand>
</feature>
<dbReference type="Proteomes" id="UP000471521">
    <property type="component" value="Unassembled WGS sequence"/>
</dbReference>
<evidence type="ECO:0000256" key="2">
    <source>
        <dbReference type="ARBA" id="ARBA00004496"/>
    </source>
</evidence>
<evidence type="ECO:0000256" key="5">
    <source>
        <dbReference type="ARBA" id="ARBA00022759"/>
    </source>
</evidence>
<feature type="site" description="Interaction with target DNA" evidence="7">
    <location>
        <position position="112"/>
    </location>
</feature>
<name>A0A6B0SPU9_9EURY</name>
<dbReference type="Gene3D" id="3.30.2170.10">
    <property type="entry name" value="archaeoglobus fulgidus dsm 4304 superfamily"/>
    <property type="match status" value="1"/>
</dbReference>
<comment type="subcellular location">
    <subcellularLocation>
        <location evidence="2 7">Cytoplasm</location>
    </subcellularLocation>
</comment>
<dbReference type="OrthoDB" id="7885at2157"/>
<dbReference type="CDD" id="cd06559">
    <property type="entry name" value="Endonuclease_V"/>
    <property type="match status" value="1"/>
</dbReference>
<dbReference type="GO" id="GO:0000287">
    <property type="term" value="F:magnesium ion binding"/>
    <property type="evidence" value="ECO:0007669"/>
    <property type="project" value="UniProtKB-UniRule"/>
</dbReference>
<keyword evidence="7" id="KW-0234">DNA repair</keyword>
<dbReference type="RefSeq" id="WP_159526386.1">
    <property type="nucleotide sequence ID" value="NZ_WUUU01000067.1"/>
</dbReference>
<dbReference type="AlphaFoldDB" id="A0A6B0SPU9"/>
<evidence type="ECO:0000256" key="1">
    <source>
        <dbReference type="ARBA" id="ARBA00001835"/>
    </source>
</evidence>
<comment type="cofactor">
    <cofactor evidence="7">
        <name>Mg(2+)</name>
        <dbReference type="ChEBI" id="CHEBI:18420"/>
    </cofactor>
</comment>
<organism evidence="9 10">
    <name type="scientific">Halobacterium bonnevillei</name>
    <dbReference type="NCBI Taxonomy" id="2692200"/>
    <lineage>
        <taxon>Archaea</taxon>
        <taxon>Methanobacteriati</taxon>
        <taxon>Methanobacteriota</taxon>
        <taxon>Stenosarchaea group</taxon>
        <taxon>Halobacteria</taxon>
        <taxon>Halobacteriales</taxon>
        <taxon>Halobacteriaceae</taxon>
        <taxon>Halobacterium</taxon>
    </lineage>
</organism>
<evidence type="ECO:0000256" key="7">
    <source>
        <dbReference type="HAMAP-Rule" id="MF_00801"/>
    </source>
</evidence>
<evidence type="ECO:0000256" key="8">
    <source>
        <dbReference type="SAM" id="MobiDB-lite"/>
    </source>
</evidence>
<dbReference type="InterPro" id="IPR007581">
    <property type="entry name" value="Endonuclease-V"/>
</dbReference>
<protein>
    <recommendedName>
        <fullName evidence="7">Endonuclease V</fullName>
        <ecNumber evidence="7">3.1.21.7</ecNumber>
    </recommendedName>
    <alternativeName>
        <fullName evidence="7">Deoxyinosine 3'endonuclease</fullName>
    </alternativeName>
    <alternativeName>
        <fullName evidence="7">Deoxyribonuclease V</fullName>
        <shortName evidence="7">DNase V</shortName>
    </alternativeName>
</protein>
<keyword evidence="3 7" id="KW-0963">Cytoplasm</keyword>
<dbReference type="EC" id="3.1.21.7" evidence="7"/>
<comment type="function">
    <text evidence="7">DNA repair enzyme involved in the repair of deaminated bases. Selectively cleaves double-stranded DNA at the second phosphodiester bond 3' to a deoxyinosine leaving behind the intact lesion on the nicked DNA.</text>
</comment>
<accession>A0A6B0SPU9</accession>
<keyword evidence="6 7" id="KW-0378">Hydrolase</keyword>
<comment type="similarity">
    <text evidence="7">Belongs to the endonuclease V family.</text>
</comment>
<sequence>MDVARPEFLPDPDRSHDEMEALQREIADVAVFSDDHGFDAATLGFEETPRDATGDPDAGSQQKTLRDADAPVVVGVDQAFVGDERSVSAAVAIQDGVVVERAAGSAPLEIPYIPGLLAFREGDAIVDALESLSVDADVVVLDGSGRIHFRQAGIATHVGVLFDVPAVGVAKNLLCGTPRESLDDPLSEGARVAVEADDGVDAPDGTVIGYAYQSRQYPNPQRRHVNPLITSPGHRVSAETTVEVVEATCAGYKLPAPTRLADEYADELKQSGG</sequence>
<feature type="region of interest" description="Disordered" evidence="8">
    <location>
        <begin position="42"/>
        <end position="66"/>
    </location>
</feature>
<dbReference type="HAMAP" id="MF_00801">
    <property type="entry name" value="Endonuclease_5"/>
    <property type="match status" value="1"/>
</dbReference>
<keyword evidence="7" id="KW-0460">Magnesium</keyword>
<keyword evidence="10" id="KW-1185">Reference proteome</keyword>
<dbReference type="GO" id="GO:0005737">
    <property type="term" value="C:cytoplasm"/>
    <property type="evidence" value="ECO:0007669"/>
    <property type="project" value="UniProtKB-SubCell"/>
</dbReference>
<dbReference type="EMBL" id="WUUU01000067">
    <property type="protein sequence ID" value="MXR20870.1"/>
    <property type="molecule type" value="Genomic_DNA"/>
</dbReference>
<dbReference type="Pfam" id="PF04493">
    <property type="entry name" value="Endonuclease_5"/>
    <property type="match status" value="1"/>
</dbReference>
<proteinExistence type="inferred from homology"/>
<dbReference type="GO" id="GO:0006281">
    <property type="term" value="P:DNA repair"/>
    <property type="evidence" value="ECO:0007669"/>
    <property type="project" value="UniProtKB-UniRule"/>
</dbReference>